<dbReference type="AlphaFoldDB" id="A0A915K860"/>
<feature type="region of interest" description="Disordered" evidence="1">
    <location>
        <begin position="37"/>
        <end position="59"/>
    </location>
</feature>
<name>A0A915K860_ROMCU</name>
<protein>
    <submittedName>
        <fullName evidence="3">Uncharacterized protein</fullName>
    </submittedName>
</protein>
<keyword evidence="2" id="KW-1185">Reference proteome</keyword>
<proteinExistence type="predicted"/>
<dbReference type="Proteomes" id="UP000887565">
    <property type="component" value="Unplaced"/>
</dbReference>
<dbReference type="WBParaSite" id="nRc.2.0.1.t34917-RA">
    <property type="protein sequence ID" value="nRc.2.0.1.t34917-RA"/>
    <property type="gene ID" value="nRc.2.0.1.g34917"/>
</dbReference>
<evidence type="ECO:0000256" key="1">
    <source>
        <dbReference type="SAM" id="MobiDB-lite"/>
    </source>
</evidence>
<evidence type="ECO:0000313" key="2">
    <source>
        <dbReference type="Proteomes" id="UP000887565"/>
    </source>
</evidence>
<evidence type="ECO:0000313" key="3">
    <source>
        <dbReference type="WBParaSite" id="nRc.2.0.1.t34917-RA"/>
    </source>
</evidence>
<organism evidence="2 3">
    <name type="scientific">Romanomermis culicivorax</name>
    <name type="common">Nematode worm</name>
    <dbReference type="NCBI Taxonomy" id="13658"/>
    <lineage>
        <taxon>Eukaryota</taxon>
        <taxon>Metazoa</taxon>
        <taxon>Ecdysozoa</taxon>
        <taxon>Nematoda</taxon>
        <taxon>Enoplea</taxon>
        <taxon>Dorylaimia</taxon>
        <taxon>Mermithida</taxon>
        <taxon>Mermithoidea</taxon>
        <taxon>Mermithidae</taxon>
        <taxon>Romanomermis</taxon>
    </lineage>
</organism>
<sequence length="59" mass="6714">MFPAFRAGDIILYYLNESLVSYLILERECLTILSDPAGVQEGTHPTHYEHRSKTSNSNN</sequence>
<reference evidence="3" key="1">
    <citation type="submission" date="2022-11" db="UniProtKB">
        <authorList>
            <consortium name="WormBaseParasite"/>
        </authorList>
    </citation>
    <scope>IDENTIFICATION</scope>
</reference>
<accession>A0A915K860</accession>